<evidence type="ECO:0000256" key="6">
    <source>
        <dbReference type="ARBA" id="ARBA00023002"/>
    </source>
</evidence>
<keyword evidence="7 8" id="KW-0408">Iron</keyword>
<evidence type="ECO:0000259" key="9">
    <source>
        <dbReference type="PROSITE" id="PS51819"/>
    </source>
</evidence>
<dbReference type="InterPro" id="IPR050383">
    <property type="entry name" value="GlyoxalaseI/FosfomycinResist"/>
</dbReference>
<keyword evidence="3" id="KW-0479">Metal-binding</keyword>
<keyword evidence="6 8" id="KW-0560">Oxidoreductase</keyword>
<evidence type="ECO:0000256" key="7">
    <source>
        <dbReference type="ARBA" id="ARBA00023004"/>
    </source>
</evidence>
<proteinExistence type="inferred from homology"/>
<accession>U3A5L6</accession>
<evidence type="ECO:0000256" key="3">
    <source>
        <dbReference type="ARBA" id="ARBA00022723"/>
    </source>
</evidence>
<organism evidence="10 11">
    <name type="scientific">Caenibius tardaugens NBRC 16725</name>
    <dbReference type="NCBI Taxonomy" id="1219035"/>
    <lineage>
        <taxon>Bacteria</taxon>
        <taxon>Pseudomonadati</taxon>
        <taxon>Pseudomonadota</taxon>
        <taxon>Alphaproteobacteria</taxon>
        <taxon>Sphingomonadales</taxon>
        <taxon>Erythrobacteraceae</taxon>
        <taxon>Caenibius</taxon>
    </lineage>
</organism>
<comment type="caution">
    <text evidence="10">The sequence shown here is derived from an EMBL/GenBank/DDBJ whole genome shotgun (WGS) entry which is preliminary data.</text>
</comment>
<dbReference type="InterPro" id="IPR029068">
    <property type="entry name" value="Glyas_Bleomycin-R_OHBP_Dase"/>
</dbReference>
<evidence type="ECO:0000313" key="11">
    <source>
        <dbReference type="Proteomes" id="UP000016568"/>
    </source>
</evidence>
<dbReference type="InterPro" id="IPR000486">
    <property type="entry name" value="Xdiol_ring_cleave_dOase_1/2"/>
</dbReference>
<dbReference type="Pfam" id="PF00903">
    <property type="entry name" value="Glyoxalase"/>
    <property type="match status" value="1"/>
</dbReference>
<dbReference type="EMBL" id="BASZ01000007">
    <property type="protein sequence ID" value="GAD50043.1"/>
    <property type="molecule type" value="Genomic_DNA"/>
</dbReference>
<gene>
    <name evidence="10" type="ORF">NT2_07_00430</name>
</gene>
<evidence type="ECO:0000256" key="8">
    <source>
        <dbReference type="RuleBase" id="RU000683"/>
    </source>
</evidence>
<evidence type="ECO:0000256" key="4">
    <source>
        <dbReference type="ARBA" id="ARBA00022797"/>
    </source>
</evidence>
<keyword evidence="4 8" id="KW-0058">Aromatic hydrocarbons catabolism</keyword>
<protein>
    <recommendedName>
        <fullName evidence="9">VOC domain-containing protein</fullName>
    </recommendedName>
</protein>
<reference evidence="10 11" key="1">
    <citation type="submission" date="2013-09" db="EMBL/GenBank/DDBJ databases">
        <title>Whole genome shotgun sequence of Novosphingobium tardaugens NBRC 16725.</title>
        <authorList>
            <person name="Isaki S."/>
            <person name="Hosoyama A."/>
            <person name="Tsuchikane K."/>
            <person name="Katsumata H."/>
            <person name="Ando Y."/>
            <person name="Yamazaki S."/>
            <person name="Fujita N."/>
        </authorList>
    </citation>
    <scope>NUCLEOTIDE SEQUENCE [LARGE SCALE GENOMIC DNA]</scope>
    <source>
        <strain evidence="10 11">NBRC 16725</strain>
    </source>
</reference>
<dbReference type="PANTHER" id="PTHR21366">
    <property type="entry name" value="GLYOXALASE FAMILY PROTEIN"/>
    <property type="match status" value="1"/>
</dbReference>
<dbReference type="AlphaFoldDB" id="U3A5L6"/>
<dbReference type="GO" id="GO:0051213">
    <property type="term" value="F:dioxygenase activity"/>
    <property type="evidence" value="ECO:0007669"/>
    <property type="project" value="UniProtKB-KW"/>
</dbReference>
<comment type="cofactor">
    <cofactor evidence="1 8">
        <name>Fe(2+)</name>
        <dbReference type="ChEBI" id="CHEBI:29033"/>
    </cofactor>
</comment>
<feature type="domain" description="VOC" evidence="9">
    <location>
        <begin position="16"/>
        <end position="148"/>
    </location>
</feature>
<dbReference type="GO" id="GO:0008198">
    <property type="term" value="F:ferrous iron binding"/>
    <property type="evidence" value="ECO:0007669"/>
    <property type="project" value="InterPro"/>
</dbReference>
<keyword evidence="11" id="KW-1185">Reference proteome</keyword>
<sequence>MMGEDAVRAAQPSLGGIHHVAYRCRDAAETVAFYRDVLGMDFKLAIAEDKVPSTGEPDPYMHVFLDAGGGNVLAFFELPQAPDMGRDEATPGWVQHIAFKVPDMASLLAAKAHAVDRGIDVLGPVHHGIFQSIYFFDPNGHRIELACDMHTPEQMAELHRVAPAMLEEWARTRKAPRHAAWLHDLSEREG</sequence>
<evidence type="ECO:0000256" key="2">
    <source>
        <dbReference type="ARBA" id="ARBA00008784"/>
    </source>
</evidence>
<evidence type="ECO:0000256" key="1">
    <source>
        <dbReference type="ARBA" id="ARBA00001954"/>
    </source>
</evidence>
<dbReference type="PROSITE" id="PS00082">
    <property type="entry name" value="EXTRADIOL_DIOXYGENAS"/>
    <property type="match status" value="1"/>
</dbReference>
<dbReference type="Gene3D" id="3.10.180.10">
    <property type="entry name" value="2,3-Dihydroxybiphenyl 1,2-Dioxygenase, domain 1"/>
    <property type="match status" value="1"/>
</dbReference>
<dbReference type="CDD" id="cd06587">
    <property type="entry name" value="VOC"/>
    <property type="match status" value="1"/>
</dbReference>
<dbReference type="eggNOG" id="COG0346">
    <property type="taxonomic scope" value="Bacteria"/>
</dbReference>
<evidence type="ECO:0000313" key="10">
    <source>
        <dbReference type="EMBL" id="GAD50043.1"/>
    </source>
</evidence>
<evidence type="ECO:0000256" key="5">
    <source>
        <dbReference type="ARBA" id="ARBA00022964"/>
    </source>
</evidence>
<dbReference type="InterPro" id="IPR037523">
    <property type="entry name" value="VOC_core"/>
</dbReference>
<dbReference type="PANTHER" id="PTHR21366:SF30">
    <property type="entry name" value="BLL2330 PROTEIN"/>
    <property type="match status" value="1"/>
</dbReference>
<comment type="similarity">
    <text evidence="2 8">Belongs to the extradiol ring-cleavage dioxygenase family.</text>
</comment>
<name>U3A5L6_9SPHN</name>
<keyword evidence="5 8" id="KW-0223">Dioxygenase</keyword>
<dbReference type="SUPFAM" id="SSF54593">
    <property type="entry name" value="Glyoxalase/Bleomycin resistance protein/Dihydroxybiphenyl dioxygenase"/>
    <property type="match status" value="1"/>
</dbReference>
<dbReference type="Proteomes" id="UP000016568">
    <property type="component" value="Unassembled WGS sequence"/>
</dbReference>
<dbReference type="PROSITE" id="PS51819">
    <property type="entry name" value="VOC"/>
    <property type="match status" value="1"/>
</dbReference>
<dbReference type="InterPro" id="IPR004360">
    <property type="entry name" value="Glyas_Fos-R_dOase_dom"/>
</dbReference>